<feature type="domain" description="RRM" evidence="6">
    <location>
        <begin position="446"/>
        <end position="518"/>
    </location>
</feature>
<keyword evidence="8" id="KW-1185">Reference proteome</keyword>
<sequence>SRLIIKSLPANLTDQKFRAHFSTKGQVTDAKIIRTADGKSRCFGFIGYRTEKEANDALNYFNNTFIFTSRITVEHAKPVCDPALPRPWSAHSVGSSKYQKNHFQKSEANSIEIKKKRIKNDDNINDEKLKEFLEVMKPRSKSKTWANDDLTFLESQSSLKNIITNDSDDELYQDLPNKNNLIVENDSNESNDLTKNKNDKLFNDELSKESSVSDMEWVRSKMRRRLDIDDDDIDDNDIDIYKVNLYVNKSGKPTEVPPEESIGETGRLFVRNLPYICSEEDLRQIFNKFGPLAEVHIPLDKETKNQKGFAYVLYHIPEHAVKAYIELDNKFFMGRLLHILPSKDKLQIRDLDPSRWSLKKKREMKQKSLASNDFNWSMLYMNSDAIAESIAHRFNVKKSVILDPESDNMAAKLALAETHVIQETKSFLEMNGISLNSFGKKEKSDTVILVKNIPFGVTKDELLQLFGWYGEIGRLIIPPAQTIALIEFLQPSEARNAFTNLAYKKFKGVPLYLEKAPLGVFKSEVDPNSNQTDDDAKKVLSSSDIIESTINEEEEESSEVTATLFIKNINFNTTTEELNKVFKSTSGMKSAKIKMKNDPKNSGKKLSMGFGFVEYDNMKNAKNALKAMQGYMLDGHSLQLKFSNRGLDMVQRKRKEDEITKKKKDSTKIIVKNVAFETTKKELKELFSAYGQIKTLRLPKKFDGTSRGFAFIEFLTKRDARNVMEQLQNTHLLGRHLVLEYADDDKNVEELREKIGKEFIADIEGGDGRMRKRKKIDMDDWVESRDHMEE</sequence>
<feature type="domain" description="RRM" evidence="6">
    <location>
        <begin position="667"/>
        <end position="744"/>
    </location>
</feature>
<dbReference type="PROSITE" id="PS50102">
    <property type="entry name" value="RRM"/>
    <property type="match status" value="5"/>
</dbReference>
<feature type="domain" description="RRM" evidence="6">
    <location>
        <begin position="266"/>
        <end position="344"/>
    </location>
</feature>
<comment type="subcellular location">
    <subcellularLocation>
        <location evidence="1">Nucleus</location>
    </subcellularLocation>
</comment>
<dbReference type="STRING" id="44941.A0A397U902"/>
<dbReference type="GO" id="GO:0003729">
    <property type="term" value="F:mRNA binding"/>
    <property type="evidence" value="ECO:0007669"/>
    <property type="project" value="TreeGrafter"/>
</dbReference>
<dbReference type="AlphaFoldDB" id="A0A397U902"/>
<dbReference type="CDD" id="cd12565">
    <property type="entry name" value="RRM1_MRD1"/>
    <property type="match status" value="1"/>
</dbReference>
<accession>A0A397U902</accession>
<proteinExistence type="predicted"/>
<evidence type="ECO:0000256" key="2">
    <source>
        <dbReference type="ARBA" id="ARBA00022737"/>
    </source>
</evidence>
<dbReference type="InterPro" id="IPR012677">
    <property type="entry name" value="Nucleotide-bd_a/b_plait_sf"/>
</dbReference>
<evidence type="ECO:0000259" key="6">
    <source>
        <dbReference type="PROSITE" id="PS50102"/>
    </source>
</evidence>
<keyword evidence="3 5" id="KW-0694">RNA-binding</keyword>
<dbReference type="OrthoDB" id="439639at2759"/>
<evidence type="ECO:0000256" key="1">
    <source>
        <dbReference type="ARBA" id="ARBA00004123"/>
    </source>
</evidence>
<dbReference type="CDD" id="cd12320">
    <property type="entry name" value="RRM6_RBM19_RRM5_MRD1"/>
    <property type="match status" value="1"/>
</dbReference>
<gene>
    <name evidence="7" type="ORF">C2G38_1985262</name>
</gene>
<comment type="caution">
    <text evidence="7">The sequence shown here is derived from an EMBL/GenBank/DDBJ whole genome shotgun (WGS) entry which is preliminary data.</text>
</comment>
<protein>
    <recommendedName>
        <fullName evidence="6">RRM domain-containing protein</fullName>
    </recommendedName>
</protein>
<keyword evidence="2" id="KW-0677">Repeat</keyword>
<evidence type="ECO:0000313" key="8">
    <source>
        <dbReference type="Proteomes" id="UP000266673"/>
    </source>
</evidence>
<dbReference type="Pfam" id="PF00076">
    <property type="entry name" value="RRM_1"/>
    <property type="match status" value="5"/>
</dbReference>
<dbReference type="GO" id="GO:0005634">
    <property type="term" value="C:nucleus"/>
    <property type="evidence" value="ECO:0007669"/>
    <property type="project" value="UniProtKB-SubCell"/>
</dbReference>
<dbReference type="Proteomes" id="UP000266673">
    <property type="component" value="Unassembled WGS sequence"/>
</dbReference>
<evidence type="ECO:0000256" key="5">
    <source>
        <dbReference type="PROSITE-ProRule" id="PRU00176"/>
    </source>
</evidence>
<dbReference type="EMBL" id="QKWP01001759">
    <property type="protein sequence ID" value="RIB06785.1"/>
    <property type="molecule type" value="Genomic_DNA"/>
</dbReference>
<reference evidence="7 8" key="1">
    <citation type="submission" date="2018-06" db="EMBL/GenBank/DDBJ databases">
        <title>Comparative genomics reveals the genomic features of Rhizophagus irregularis, R. cerebriforme, R. diaphanum and Gigaspora rosea, and their symbiotic lifestyle signature.</title>
        <authorList>
            <person name="Morin E."/>
            <person name="San Clemente H."/>
            <person name="Chen E.C.H."/>
            <person name="De La Providencia I."/>
            <person name="Hainaut M."/>
            <person name="Kuo A."/>
            <person name="Kohler A."/>
            <person name="Murat C."/>
            <person name="Tang N."/>
            <person name="Roy S."/>
            <person name="Loubradou J."/>
            <person name="Henrissat B."/>
            <person name="Grigoriev I.V."/>
            <person name="Corradi N."/>
            <person name="Roux C."/>
            <person name="Martin F.M."/>
        </authorList>
    </citation>
    <scope>NUCLEOTIDE SEQUENCE [LARGE SCALE GENOMIC DNA]</scope>
    <source>
        <strain evidence="7 8">DAOM 194757</strain>
    </source>
</reference>
<dbReference type="SMART" id="SM00360">
    <property type="entry name" value="RRM"/>
    <property type="match status" value="5"/>
</dbReference>
<keyword evidence="4" id="KW-0539">Nucleus</keyword>
<dbReference type="Gene3D" id="3.30.70.330">
    <property type="match status" value="5"/>
</dbReference>
<dbReference type="InterPro" id="IPR000504">
    <property type="entry name" value="RRM_dom"/>
</dbReference>
<feature type="non-terminal residue" evidence="7">
    <location>
        <position position="1"/>
    </location>
</feature>
<dbReference type="InterPro" id="IPR035979">
    <property type="entry name" value="RBD_domain_sf"/>
</dbReference>
<evidence type="ECO:0000313" key="7">
    <source>
        <dbReference type="EMBL" id="RIB06785.1"/>
    </source>
</evidence>
<dbReference type="CDD" id="cd12317">
    <property type="entry name" value="RRM4_RBM19_RRM3_MRD1"/>
    <property type="match status" value="1"/>
</dbReference>
<dbReference type="PANTHER" id="PTHR48039">
    <property type="entry name" value="RNA-BINDING MOTIF PROTEIN 14B"/>
    <property type="match status" value="1"/>
</dbReference>
<name>A0A397U902_9GLOM</name>
<dbReference type="PANTHER" id="PTHR48039:SF5">
    <property type="entry name" value="RNA-BINDING PROTEIN 28"/>
    <property type="match status" value="1"/>
</dbReference>
<dbReference type="SUPFAM" id="SSF54928">
    <property type="entry name" value="RNA-binding domain, RBD"/>
    <property type="match status" value="4"/>
</dbReference>
<feature type="domain" description="RRM" evidence="6">
    <location>
        <begin position="1"/>
        <end position="78"/>
    </location>
</feature>
<evidence type="ECO:0000256" key="3">
    <source>
        <dbReference type="ARBA" id="ARBA00022884"/>
    </source>
</evidence>
<organism evidence="7 8">
    <name type="scientific">Gigaspora rosea</name>
    <dbReference type="NCBI Taxonomy" id="44941"/>
    <lineage>
        <taxon>Eukaryota</taxon>
        <taxon>Fungi</taxon>
        <taxon>Fungi incertae sedis</taxon>
        <taxon>Mucoromycota</taxon>
        <taxon>Glomeromycotina</taxon>
        <taxon>Glomeromycetes</taxon>
        <taxon>Diversisporales</taxon>
        <taxon>Gigasporaceae</taxon>
        <taxon>Gigaspora</taxon>
    </lineage>
</organism>
<dbReference type="InterPro" id="IPR051945">
    <property type="entry name" value="RRM_MRD1_RNA_proc_ribogen"/>
</dbReference>
<evidence type="ECO:0000256" key="4">
    <source>
        <dbReference type="ARBA" id="ARBA00023242"/>
    </source>
</evidence>
<feature type="domain" description="RRM" evidence="6">
    <location>
        <begin position="562"/>
        <end position="645"/>
    </location>
</feature>